<dbReference type="Gene3D" id="3.40.50.2000">
    <property type="entry name" value="Glycogen Phosphorylase B"/>
    <property type="match status" value="1"/>
</dbReference>
<comment type="caution">
    <text evidence="1">The sequence shown here is derived from an EMBL/GenBank/DDBJ whole genome shotgun (WGS) entry which is preliminary data.</text>
</comment>
<dbReference type="SUPFAM" id="SSF53756">
    <property type="entry name" value="UDP-Glycosyltransferase/glycogen phosphorylase"/>
    <property type="match status" value="1"/>
</dbReference>
<proteinExistence type="predicted"/>
<dbReference type="OrthoDB" id="503106at2"/>
<keyword evidence="1" id="KW-0808">Transferase</keyword>
<sequence length="356" mass="38038">MPHLLACITAHGYGHLAQTAPVLHALRERLPALRLTVWSRLPAALLRQRLPEPFELQPGAADPGMAMRSALAVDVEASAAAYRALHRDWMVSVKREAARLAALGPDLVLSNVGHLPLAAAAHAGTPALALCSLNWADIYAHYCRGRPGADVVEAQLRNAYRGAACFIQPTPSMPMADLPRRRRVGPIAASGGNRKAETCRRLGLDAGERWVLVNLGGTPGTLSLRRWPRLPGIRWVAPAAWLDSQPAGLAQESIDLPFSDLLASCDALVTKPGYGIFVEAACAGVPVLYADRDGWPEQPELVAWLEAHGRSREIPQAALAGGGLAAELEELWARPAPLPPRPTGADEAAAILLEQL</sequence>
<reference evidence="1 2" key="1">
    <citation type="submission" date="2018-07" db="EMBL/GenBank/DDBJ databases">
        <title>Genomic Encyclopedia of Type Strains, Phase IV (KMG-IV): sequencing the most valuable type-strain genomes for metagenomic binning, comparative biology and taxonomic classification.</title>
        <authorList>
            <person name="Goeker M."/>
        </authorList>
    </citation>
    <scope>NUCLEOTIDE SEQUENCE [LARGE SCALE GENOMIC DNA]</scope>
    <source>
        <strain evidence="1 2">DSM 26407</strain>
    </source>
</reference>
<accession>A0A369CFV5</accession>
<dbReference type="PANTHER" id="PTHR38134:SF2">
    <property type="entry name" value="GALACTOKINASE"/>
    <property type="match status" value="1"/>
</dbReference>
<gene>
    <name evidence="1" type="ORF">DFQ59_101250</name>
</gene>
<keyword evidence="2" id="KW-1185">Reference proteome</keyword>
<organism evidence="1 2">
    <name type="scientific">Thioalbus denitrificans</name>
    <dbReference type="NCBI Taxonomy" id="547122"/>
    <lineage>
        <taxon>Bacteria</taxon>
        <taxon>Pseudomonadati</taxon>
        <taxon>Pseudomonadota</taxon>
        <taxon>Gammaproteobacteria</taxon>
        <taxon>Chromatiales</taxon>
        <taxon>Ectothiorhodospiraceae</taxon>
        <taxon>Thioalbus</taxon>
    </lineage>
</organism>
<evidence type="ECO:0000313" key="1">
    <source>
        <dbReference type="EMBL" id="RCX32952.1"/>
    </source>
</evidence>
<dbReference type="Proteomes" id="UP000252707">
    <property type="component" value="Unassembled WGS sequence"/>
</dbReference>
<dbReference type="GO" id="GO:0016740">
    <property type="term" value="F:transferase activity"/>
    <property type="evidence" value="ECO:0007669"/>
    <property type="project" value="UniProtKB-KW"/>
</dbReference>
<dbReference type="RefSeq" id="WP_114277848.1">
    <property type="nucleotide sequence ID" value="NZ_QPJY01000001.1"/>
</dbReference>
<name>A0A369CFV5_9GAMM</name>
<dbReference type="InterPro" id="IPR053205">
    <property type="entry name" value="GHMP_kinase_L-arabinokinase"/>
</dbReference>
<dbReference type="PANTHER" id="PTHR38134">
    <property type="entry name" value="SLR1395 PROTEIN"/>
    <property type="match status" value="1"/>
</dbReference>
<evidence type="ECO:0000313" key="2">
    <source>
        <dbReference type="Proteomes" id="UP000252707"/>
    </source>
</evidence>
<dbReference type="AlphaFoldDB" id="A0A369CFV5"/>
<dbReference type="EMBL" id="QPJY01000001">
    <property type="protein sequence ID" value="RCX32952.1"/>
    <property type="molecule type" value="Genomic_DNA"/>
</dbReference>
<protein>
    <submittedName>
        <fullName evidence="1">UDP:flavonoid glycosyltransferase YjiC (YdhE family)</fullName>
    </submittedName>
</protein>